<sequence>MMEVTAAGNPGRTRTCFRRVSAGELEMPLSQDRGGKLYGDLVGKRKQTKQNRQVVHGDLFGNVLFGGGGQD</sequence>
<dbReference type="Proteomes" id="UP001597045">
    <property type="component" value="Unassembled WGS sequence"/>
</dbReference>
<evidence type="ECO:0000313" key="1">
    <source>
        <dbReference type="EMBL" id="MFD1051293.1"/>
    </source>
</evidence>
<dbReference type="EMBL" id="JBHTIS010003475">
    <property type="protein sequence ID" value="MFD1051293.1"/>
    <property type="molecule type" value="Genomic_DNA"/>
</dbReference>
<accession>A0ABW3MKP7</accession>
<feature type="non-terminal residue" evidence="1">
    <location>
        <position position="71"/>
    </location>
</feature>
<comment type="caution">
    <text evidence="1">The sequence shown here is derived from an EMBL/GenBank/DDBJ whole genome shotgun (WGS) entry which is preliminary data.</text>
</comment>
<name>A0ABW3MKP7_9PSEU</name>
<evidence type="ECO:0008006" key="3">
    <source>
        <dbReference type="Google" id="ProtNLM"/>
    </source>
</evidence>
<gene>
    <name evidence="1" type="ORF">ACFQ1S_40010</name>
</gene>
<proteinExistence type="predicted"/>
<protein>
    <recommendedName>
        <fullName evidence="3">DUF397 domain-containing protein</fullName>
    </recommendedName>
</protein>
<reference evidence="2" key="1">
    <citation type="journal article" date="2019" name="Int. J. Syst. Evol. Microbiol.">
        <title>The Global Catalogue of Microorganisms (GCM) 10K type strain sequencing project: providing services to taxonomists for standard genome sequencing and annotation.</title>
        <authorList>
            <consortium name="The Broad Institute Genomics Platform"/>
            <consortium name="The Broad Institute Genome Sequencing Center for Infectious Disease"/>
            <person name="Wu L."/>
            <person name="Ma J."/>
        </authorList>
    </citation>
    <scope>NUCLEOTIDE SEQUENCE [LARGE SCALE GENOMIC DNA]</scope>
    <source>
        <strain evidence="2">JCM 31486</strain>
    </source>
</reference>
<organism evidence="1 2">
    <name type="scientific">Kibdelosporangium lantanae</name>
    <dbReference type="NCBI Taxonomy" id="1497396"/>
    <lineage>
        <taxon>Bacteria</taxon>
        <taxon>Bacillati</taxon>
        <taxon>Actinomycetota</taxon>
        <taxon>Actinomycetes</taxon>
        <taxon>Pseudonocardiales</taxon>
        <taxon>Pseudonocardiaceae</taxon>
        <taxon>Kibdelosporangium</taxon>
    </lineage>
</organism>
<evidence type="ECO:0000313" key="2">
    <source>
        <dbReference type="Proteomes" id="UP001597045"/>
    </source>
</evidence>
<keyword evidence="2" id="KW-1185">Reference proteome</keyword>